<dbReference type="GO" id="GO:0006171">
    <property type="term" value="P:cAMP biosynthetic process"/>
    <property type="evidence" value="ECO:0007669"/>
    <property type="project" value="TreeGrafter"/>
</dbReference>
<dbReference type="CDD" id="cd07302">
    <property type="entry name" value="CHD"/>
    <property type="match status" value="1"/>
</dbReference>
<dbReference type="InterPro" id="IPR050697">
    <property type="entry name" value="Adenylyl/Guanylyl_Cyclase_3/4"/>
</dbReference>
<dbReference type="Pfam" id="PF16701">
    <property type="entry name" value="Ad_Cy_reg"/>
    <property type="match status" value="1"/>
</dbReference>
<evidence type="ECO:0000313" key="2">
    <source>
        <dbReference type="EMBL" id="CAB4670630.1"/>
    </source>
</evidence>
<proteinExistence type="predicted"/>
<dbReference type="AlphaFoldDB" id="A0A6J6M8Z1"/>
<evidence type="ECO:0000259" key="1">
    <source>
        <dbReference type="PROSITE" id="PS50125"/>
    </source>
</evidence>
<gene>
    <name evidence="2" type="ORF">UFOPK2242_01437</name>
</gene>
<dbReference type="InterPro" id="IPR032026">
    <property type="entry name" value="Ad_Cy_reg"/>
</dbReference>
<dbReference type="PROSITE" id="PS50125">
    <property type="entry name" value="GUANYLATE_CYCLASE_2"/>
    <property type="match status" value="1"/>
</dbReference>
<dbReference type="SMART" id="SM00044">
    <property type="entry name" value="CYCc"/>
    <property type="match status" value="1"/>
</dbReference>
<dbReference type="GO" id="GO:0035556">
    <property type="term" value="P:intracellular signal transduction"/>
    <property type="evidence" value="ECO:0007669"/>
    <property type="project" value="InterPro"/>
</dbReference>
<organism evidence="2">
    <name type="scientific">freshwater metagenome</name>
    <dbReference type="NCBI Taxonomy" id="449393"/>
    <lineage>
        <taxon>unclassified sequences</taxon>
        <taxon>metagenomes</taxon>
        <taxon>ecological metagenomes</taxon>
    </lineage>
</organism>
<dbReference type="EMBL" id="CAEZWM010000226">
    <property type="protein sequence ID" value="CAB4670630.1"/>
    <property type="molecule type" value="Genomic_DNA"/>
</dbReference>
<sequence length="367" mass="39428">MEPAEFEAAGLYDPTSPDAKERLALLKWLSDRGFTAVEIAEADADPGLPLEALASQQAVRRGQVHSRRESAVLLGLSDTALERMLLASGYPSGDRDEASLTDMDISALSSFVSASEIFGEEPIEQFARVISAAAAKVAEAATSLFLAEVEQPLIDDEASPVVLAQANLAAVYSLDTLPIVMEALLRSQVEIANRRSRLSRQDSGDAMVAIGFIDLVGFTPLSRRLDDAELSKVLDGFESRASDIATAHDGRVVKHIGDEVMFVVVDPNAACEIALEIVDAVRGLGRGVRPSGSVTYGPVLSRAGDYYGSVVNLASRVADMAVPYEILVTEELVNAAEKWSMSFTPAGRRMLKGFEEPVSLWELNRAE</sequence>
<feature type="domain" description="Guanylate cyclase" evidence="1">
    <location>
        <begin position="209"/>
        <end position="318"/>
    </location>
</feature>
<dbReference type="Pfam" id="PF00211">
    <property type="entry name" value="Guanylate_cyc"/>
    <property type="match status" value="1"/>
</dbReference>
<accession>A0A6J6M8Z1</accession>
<dbReference type="Gene3D" id="3.30.70.1230">
    <property type="entry name" value="Nucleotide cyclase"/>
    <property type="match status" value="1"/>
</dbReference>
<protein>
    <submittedName>
        <fullName evidence="2">Unannotated protein</fullName>
    </submittedName>
</protein>
<dbReference type="InterPro" id="IPR001054">
    <property type="entry name" value="A/G_cyclase"/>
</dbReference>
<reference evidence="2" key="1">
    <citation type="submission" date="2020-05" db="EMBL/GenBank/DDBJ databases">
        <authorList>
            <person name="Chiriac C."/>
            <person name="Salcher M."/>
            <person name="Ghai R."/>
            <person name="Kavagutti S V."/>
        </authorList>
    </citation>
    <scope>NUCLEOTIDE SEQUENCE</scope>
</reference>
<dbReference type="SUPFAM" id="SSF55073">
    <property type="entry name" value="Nucleotide cyclase"/>
    <property type="match status" value="1"/>
</dbReference>
<name>A0A6J6M8Z1_9ZZZZ</name>
<dbReference type="InterPro" id="IPR029787">
    <property type="entry name" value="Nucleotide_cyclase"/>
</dbReference>
<dbReference type="PANTHER" id="PTHR43081:SF19">
    <property type="entry name" value="PH-SENSITIVE ADENYLATE CYCLASE RV1264"/>
    <property type="match status" value="1"/>
</dbReference>
<dbReference type="PANTHER" id="PTHR43081">
    <property type="entry name" value="ADENYLATE CYCLASE, TERMINAL-DIFFERENTIATION SPECIFIC-RELATED"/>
    <property type="match status" value="1"/>
</dbReference>